<dbReference type="RefSeq" id="WP_185417463.1">
    <property type="nucleotide sequence ID" value="NZ_JAASTX010000009.1"/>
</dbReference>
<protein>
    <submittedName>
        <fullName evidence="4">Phage tail tape measure protein</fullName>
    </submittedName>
</protein>
<accession>A0A7X0XD10</accession>
<dbReference type="InterPro" id="IPR010090">
    <property type="entry name" value="Phage_tape_meas"/>
</dbReference>
<proteinExistence type="predicted"/>
<evidence type="ECO:0000313" key="4">
    <source>
        <dbReference type="EMBL" id="MBC1491948.1"/>
    </source>
</evidence>
<organism evidence="4 5">
    <name type="scientific">Listeria booriae</name>
    <dbReference type="NCBI Taxonomy" id="1552123"/>
    <lineage>
        <taxon>Bacteria</taxon>
        <taxon>Bacillati</taxon>
        <taxon>Bacillota</taxon>
        <taxon>Bacilli</taxon>
        <taxon>Bacillales</taxon>
        <taxon>Listeriaceae</taxon>
        <taxon>Listeria</taxon>
    </lineage>
</organism>
<dbReference type="Proteomes" id="UP000533953">
    <property type="component" value="Unassembled WGS sequence"/>
</dbReference>
<name>A0A7X0XD10_9LIST</name>
<sequence>MSNQLGALVTTASLDIDPFQASARTLDRQVKTLGQNLKATEAAFKNTGNSANAMKSKYQILGQQMKATDALAAKNTKTYKELRDGIGDVSAASEEQKQKLLNAEQAMHKSVAQAEALRTKYNALGKEIAISSNSWVVAGKKMDDVGLKMQGAGKKISDVGMGITTKFSAPLGVGLGFAMKSAADFEAQLSSVQSISGATGAEMLKLKDLAVDLGAKTKYSATEAAQGIEELMKAGVSTRDIMNGGLAGALDLATAGELGLADAAEIASTALNAFKADNLSVTDAANLLAGAANASATDVKGLQMGLQQSAAVAAGVNLSFKDTATTLAVFAQNGLKGSDAGTSLKTMLMRLHPQTDAAAAEFERLGLLTTNTENAMKTLKDNGIKPLGTEQDVLMEQMHDLAKSMAGPKASTAKVNKEFNDLLMNSGSLQSAFYDTNGDLRSMADISDILQKSLKGMNNEQRSAALTTMFGSDAIRGANILYKEGAEGVNNMYKEMSKVTAAEVAAKKMDNLKGKIEEMMGSLETLAISVGDTLIPMASDFIEMVQGLVDGFNELSPEMQGFIAKAALVGVATGPAVLGVGAFTRNLGFLMSITGKTAQVIGKLAVNMRAGRAGANVLGSSVSKTGKGLSLATKGAGMFSLALSPLGLGIAAVSVAALGGYAAWKIWGEKAVESAQRTKKWGTDVGESADKALTKIHKFSTDGRVAVATFDGDSKNSTESIKASYNGMAKVILQSIDESISALKKTYNELPPEMKSFWEESVKEAEKSAEKQKETVKKQSSTAIDIAKNAAKAGRDLTKTEQAMMSNLNKGMIDSHIASLKMSASEEKGIKAALYSDITEMTQNQMADNASLISQSAKKEEAEYKKQKANLKAMYKDTGDFEAYYASLDQLNSKHDTTLTAMMQRWVELSRESGHSDAEIEVYLESMGLKLSDLDKKAKVATDGVSANLGILSSSAGMADIAWNNMVFDPKTGEVKTNAVEEIQKASETESGWNDLKFIIKEAKLSTNAKMTLSQALIANGKWDSLTYGEKKLLTRYKPEEMQKALQDLGIWDKLDPVQKTLAAQAKTGAELAKALQDMGVWNQLPQPFQKLLTADETGLETAIASGKAAIVNYNGKKVDLKKLLSDNSSLMQKLSSGGSAIVSYNGKKIDLKQLFASNKDLLNKVSGSKTVISDFNGILTPMKVLKADASGLETAALPIKNINSSWMDFYNSPSNKTITTTYVSKAEKPPKFATGTNFHKGGLAMVNDARGSNYQELVTTPQGTSFIPLGRNVVLDLPRGSQVLRGDKTAALLQDIPRFANGTTLDKVPTRGMEIFSKIRAIKGTSVKANQTNSDNSAMLVTMNRQLQQLLESNSKSDQMIKLLVSVISAISSIDLNKGDLISEMGKKQGTKYDIDSFFSGGGSL</sequence>
<comment type="caution">
    <text evidence="4">The sequence shown here is derived from an EMBL/GenBank/DDBJ whole genome shotgun (WGS) entry which is preliminary data.</text>
</comment>
<dbReference type="Pfam" id="PF10145">
    <property type="entry name" value="PhageMin_Tail"/>
    <property type="match status" value="1"/>
</dbReference>
<keyword evidence="1" id="KW-1188">Viral release from host cell</keyword>
<feature type="domain" description="Phage tail tape measure protein" evidence="3">
    <location>
        <begin position="208"/>
        <end position="381"/>
    </location>
</feature>
<feature type="coiled-coil region" evidence="2">
    <location>
        <begin position="755"/>
        <end position="782"/>
    </location>
</feature>
<dbReference type="Gene3D" id="1.20.5.170">
    <property type="match status" value="1"/>
</dbReference>
<dbReference type="NCBIfam" id="TIGR01760">
    <property type="entry name" value="tape_meas_TP901"/>
    <property type="match status" value="2"/>
</dbReference>
<dbReference type="PANTHER" id="PTHR37813:SF1">
    <property type="entry name" value="FELS-2 PROPHAGE PROTEIN"/>
    <property type="match status" value="1"/>
</dbReference>
<reference evidence="4 5" key="1">
    <citation type="submission" date="2020-03" db="EMBL/GenBank/DDBJ databases">
        <title>Soil Listeria distribution.</title>
        <authorList>
            <person name="Liao J."/>
            <person name="Wiedmann M."/>
        </authorList>
    </citation>
    <scope>NUCLEOTIDE SEQUENCE [LARGE SCALE GENOMIC DNA]</scope>
    <source>
        <strain evidence="4 5">FSL L7-1547</strain>
    </source>
</reference>
<dbReference type="EMBL" id="JAASTX010000009">
    <property type="protein sequence ID" value="MBC1491948.1"/>
    <property type="molecule type" value="Genomic_DNA"/>
</dbReference>
<evidence type="ECO:0000259" key="3">
    <source>
        <dbReference type="Pfam" id="PF10145"/>
    </source>
</evidence>
<evidence type="ECO:0000313" key="5">
    <source>
        <dbReference type="Proteomes" id="UP000533953"/>
    </source>
</evidence>
<gene>
    <name evidence="4" type="ORF">HCI99_08895</name>
</gene>
<keyword evidence="2" id="KW-0175">Coiled coil</keyword>
<dbReference type="PANTHER" id="PTHR37813">
    <property type="entry name" value="FELS-2 PROPHAGE PROTEIN"/>
    <property type="match status" value="1"/>
</dbReference>
<evidence type="ECO:0000256" key="1">
    <source>
        <dbReference type="ARBA" id="ARBA00022612"/>
    </source>
</evidence>
<evidence type="ECO:0000256" key="2">
    <source>
        <dbReference type="SAM" id="Coils"/>
    </source>
</evidence>